<dbReference type="Gene3D" id="1.20.120.530">
    <property type="entry name" value="GntR ligand-binding domain-like"/>
    <property type="match status" value="1"/>
</dbReference>
<sequence length="229" mass="24991">MREQAVQELRARIVRGDYAAGERVKERELGEELQVSRTVVREALRQLESERLIRIEPQVGPMVAELTDDQARQLYEVRAALEATAARLAATQASDAEISAIYVALGHVSANLEPVDRLLEAKHRFYEALIAASHNAIIGEQLDNVQSRISQLRRVTLSTPNRGPQMLAELRAVVEAIADRDPVRAYDASVAHVVAASRIALGHLTPTALDYLTPPALAGAAPTPAEETP</sequence>
<dbReference type="InterPro" id="IPR011711">
    <property type="entry name" value="GntR_C"/>
</dbReference>
<dbReference type="Gene3D" id="1.10.10.10">
    <property type="entry name" value="Winged helix-like DNA-binding domain superfamily/Winged helix DNA-binding domain"/>
    <property type="match status" value="1"/>
</dbReference>
<accession>A0ABY4FIY0</accession>
<dbReference type="InterPro" id="IPR036388">
    <property type="entry name" value="WH-like_DNA-bd_sf"/>
</dbReference>
<evidence type="ECO:0000256" key="3">
    <source>
        <dbReference type="ARBA" id="ARBA00023163"/>
    </source>
</evidence>
<evidence type="ECO:0000256" key="1">
    <source>
        <dbReference type="ARBA" id="ARBA00023015"/>
    </source>
</evidence>
<keyword evidence="1" id="KW-0805">Transcription regulation</keyword>
<keyword evidence="2" id="KW-0238">DNA-binding</keyword>
<dbReference type="SUPFAM" id="SSF46785">
    <property type="entry name" value="Winged helix' DNA-binding domain"/>
    <property type="match status" value="1"/>
</dbReference>
<organism evidence="5 6">
    <name type="scientific">Leucobacter allii</name>
    <dbReference type="NCBI Taxonomy" id="2932247"/>
    <lineage>
        <taxon>Bacteria</taxon>
        <taxon>Bacillati</taxon>
        <taxon>Actinomycetota</taxon>
        <taxon>Actinomycetes</taxon>
        <taxon>Micrococcales</taxon>
        <taxon>Microbacteriaceae</taxon>
        <taxon>Leucobacter</taxon>
    </lineage>
</organism>
<keyword evidence="6" id="KW-1185">Reference proteome</keyword>
<evidence type="ECO:0000259" key="4">
    <source>
        <dbReference type="PROSITE" id="PS50949"/>
    </source>
</evidence>
<dbReference type="SMART" id="SM00345">
    <property type="entry name" value="HTH_GNTR"/>
    <property type="match status" value="1"/>
</dbReference>
<reference evidence="5 6" key="1">
    <citation type="submission" date="2022-04" db="EMBL/GenBank/DDBJ databases">
        <title>Leucobacter sp. isolated from rhizosphere of garlic.</title>
        <authorList>
            <person name="Won M."/>
            <person name="Lee C.-M."/>
            <person name="Woen H.-Y."/>
            <person name="Kwon S.-W."/>
        </authorList>
    </citation>
    <scope>NUCLEOTIDE SEQUENCE [LARGE SCALE GENOMIC DNA]</scope>
    <source>
        <strain evidence="5 6">H21R-40</strain>
    </source>
</reference>
<dbReference type="PANTHER" id="PTHR43537:SF24">
    <property type="entry name" value="GLUCONATE OPERON TRANSCRIPTIONAL REPRESSOR"/>
    <property type="match status" value="1"/>
</dbReference>
<proteinExistence type="predicted"/>
<dbReference type="PROSITE" id="PS50949">
    <property type="entry name" value="HTH_GNTR"/>
    <property type="match status" value="1"/>
</dbReference>
<feature type="domain" description="HTH gntR-type" evidence="4">
    <location>
        <begin position="1"/>
        <end position="66"/>
    </location>
</feature>
<evidence type="ECO:0000313" key="5">
    <source>
        <dbReference type="EMBL" id="UOQ55877.1"/>
    </source>
</evidence>
<dbReference type="InterPro" id="IPR008920">
    <property type="entry name" value="TF_FadR/GntR_C"/>
</dbReference>
<dbReference type="SMART" id="SM00895">
    <property type="entry name" value="FCD"/>
    <property type="match status" value="1"/>
</dbReference>
<evidence type="ECO:0000256" key="2">
    <source>
        <dbReference type="ARBA" id="ARBA00023125"/>
    </source>
</evidence>
<name>A0ABY4FIY0_9MICO</name>
<keyword evidence="3" id="KW-0804">Transcription</keyword>
<dbReference type="PRINTS" id="PR00035">
    <property type="entry name" value="HTHGNTR"/>
</dbReference>
<gene>
    <name evidence="5" type="ORF">MUN78_09165</name>
</gene>
<dbReference type="SUPFAM" id="SSF48008">
    <property type="entry name" value="GntR ligand-binding domain-like"/>
    <property type="match status" value="1"/>
</dbReference>
<dbReference type="CDD" id="cd07377">
    <property type="entry name" value="WHTH_GntR"/>
    <property type="match status" value="1"/>
</dbReference>
<dbReference type="PANTHER" id="PTHR43537">
    <property type="entry name" value="TRANSCRIPTIONAL REGULATOR, GNTR FAMILY"/>
    <property type="match status" value="1"/>
</dbReference>
<dbReference type="RefSeq" id="WP_244725931.1">
    <property type="nucleotide sequence ID" value="NZ_CP095045.1"/>
</dbReference>
<dbReference type="Pfam" id="PF07729">
    <property type="entry name" value="FCD"/>
    <property type="match status" value="1"/>
</dbReference>
<protein>
    <submittedName>
        <fullName evidence="5">GntR family transcriptional regulator</fullName>
    </submittedName>
</protein>
<dbReference type="Pfam" id="PF00392">
    <property type="entry name" value="GntR"/>
    <property type="match status" value="1"/>
</dbReference>
<evidence type="ECO:0000313" key="6">
    <source>
        <dbReference type="Proteomes" id="UP000831786"/>
    </source>
</evidence>
<dbReference type="Proteomes" id="UP000831786">
    <property type="component" value="Chromosome"/>
</dbReference>
<dbReference type="InterPro" id="IPR000524">
    <property type="entry name" value="Tscrpt_reg_HTH_GntR"/>
</dbReference>
<dbReference type="InterPro" id="IPR036390">
    <property type="entry name" value="WH_DNA-bd_sf"/>
</dbReference>
<dbReference type="EMBL" id="CP095045">
    <property type="protein sequence ID" value="UOQ55877.1"/>
    <property type="molecule type" value="Genomic_DNA"/>
</dbReference>